<dbReference type="Proteomes" id="UP001642464">
    <property type="component" value="Unassembled WGS sequence"/>
</dbReference>
<feature type="domain" description="Beta-lactamase-related" evidence="1">
    <location>
        <begin position="217"/>
        <end position="405"/>
    </location>
</feature>
<accession>A0ABP0MM19</accession>
<keyword evidence="3" id="KW-1185">Reference proteome</keyword>
<dbReference type="Gene3D" id="3.40.710.10">
    <property type="entry name" value="DD-peptidase/beta-lactamase superfamily"/>
    <property type="match status" value="2"/>
</dbReference>
<evidence type="ECO:0000313" key="2">
    <source>
        <dbReference type="EMBL" id="CAK9052158.1"/>
    </source>
</evidence>
<dbReference type="InterPro" id="IPR001466">
    <property type="entry name" value="Beta-lactam-related"/>
</dbReference>
<dbReference type="EMBL" id="CAXAMM010022535">
    <property type="protein sequence ID" value="CAK9052158.1"/>
    <property type="molecule type" value="Genomic_DNA"/>
</dbReference>
<proteinExistence type="predicted"/>
<dbReference type="Pfam" id="PF00144">
    <property type="entry name" value="Beta-lactamase"/>
    <property type="match status" value="2"/>
</dbReference>
<gene>
    <name evidence="2" type="ORF">SCF082_LOCUS28563</name>
</gene>
<comment type="caution">
    <text evidence="2">The sequence shown here is derived from an EMBL/GenBank/DDBJ whole genome shotgun (WGS) entry which is preliminary data.</text>
</comment>
<evidence type="ECO:0000313" key="3">
    <source>
        <dbReference type="Proteomes" id="UP001642464"/>
    </source>
</evidence>
<feature type="non-terminal residue" evidence="2">
    <location>
        <position position="424"/>
    </location>
</feature>
<organism evidence="2 3">
    <name type="scientific">Durusdinium trenchii</name>
    <dbReference type="NCBI Taxonomy" id="1381693"/>
    <lineage>
        <taxon>Eukaryota</taxon>
        <taxon>Sar</taxon>
        <taxon>Alveolata</taxon>
        <taxon>Dinophyceae</taxon>
        <taxon>Suessiales</taxon>
        <taxon>Symbiodiniaceae</taxon>
        <taxon>Durusdinium</taxon>
    </lineage>
</organism>
<dbReference type="SUPFAM" id="SSF56601">
    <property type="entry name" value="beta-lactamase/transpeptidase-like"/>
    <property type="match status" value="2"/>
</dbReference>
<dbReference type="PANTHER" id="PTHR46825:SF9">
    <property type="entry name" value="BETA-LACTAMASE-RELATED DOMAIN-CONTAINING PROTEIN"/>
    <property type="match status" value="1"/>
</dbReference>
<dbReference type="PANTHER" id="PTHR46825">
    <property type="entry name" value="D-ALANYL-D-ALANINE-CARBOXYPEPTIDASE/ENDOPEPTIDASE AMPH"/>
    <property type="match status" value="1"/>
</dbReference>
<feature type="domain" description="Beta-lactamase-related" evidence="1">
    <location>
        <begin position="2"/>
        <end position="199"/>
    </location>
</feature>
<protein>
    <submittedName>
        <fullName evidence="2">Penicillin-binding protein 4* (PBP 4*) (PBP 4A) (Penicillin-binding protein E)</fullName>
    </submittedName>
</protein>
<evidence type="ECO:0000259" key="1">
    <source>
        <dbReference type="Pfam" id="PF00144"/>
    </source>
</evidence>
<dbReference type="InterPro" id="IPR050491">
    <property type="entry name" value="AmpC-like"/>
</dbReference>
<name>A0ABP0MM19_9DINO</name>
<reference evidence="2 3" key="1">
    <citation type="submission" date="2024-02" db="EMBL/GenBank/DDBJ databases">
        <authorList>
            <person name="Chen Y."/>
            <person name="Shah S."/>
            <person name="Dougan E. K."/>
            <person name="Thang M."/>
            <person name="Chan C."/>
        </authorList>
    </citation>
    <scope>NUCLEOTIDE SEQUENCE [LARGE SCALE GENOMIC DNA]</scope>
</reference>
<sequence length="424" mass="47725">MDSLISGPPEEPGMAVAVYRDGSYIYQKTFGLSNLEHEVPITDETVFDVGGLSMHFTASCILKLEDEGKLSLSDKVGDHLPDLPDYTEGEITIEHLLHHTSGLMDYLVALDMSRHSWDDSFNADEAYDLVRSQTRLGFTPGREYEYSNSNYLLLKVIVEKVSGQSIALFAKEKIFQPLGMSNTSFQEDAKVVIDNRATGYEKSEESYKISHYHDFVVPGMAVAVYRDGSYIYQKTFGLSNLEHEVPITDETVFDVGGLSMHFTASCILKLEDEGKLSLSDKVGDHLPDLPDYTEGEITIEHLLHHTSGLMDYLVALDMSRHSWDDSFNADEAYDLVRSQTRLGFTPGREYEYSNSNYLLLKVIVEKVSGQSIALFAKEKIFQPLGMSNTSFQEDAKVVIDNRATGYEKSEESYKISHYHDFVVP</sequence>
<dbReference type="InterPro" id="IPR012338">
    <property type="entry name" value="Beta-lactam/transpept-like"/>
</dbReference>